<dbReference type="InterPro" id="IPR005025">
    <property type="entry name" value="FMN_Rdtase-like_dom"/>
</dbReference>
<keyword evidence="3" id="KW-1185">Reference proteome</keyword>
<name>A0ABY4C9W5_9BACT</name>
<feature type="domain" description="NADPH-dependent FMN reductase-like" evidence="1">
    <location>
        <begin position="5"/>
        <end position="147"/>
    </location>
</feature>
<reference evidence="2" key="1">
    <citation type="submission" date="2022-03" db="EMBL/GenBank/DDBJ databases">
        <title>Genome Identification and Characterization of new species Bdellovibrio reynosense LBG001 sp. nov. from a Mexico soil sample.</title>
        <authorList>
            <person name="Camilli A."/>
            <person name="Ajao Y."/>
            <person name="Guo X."/>
        </authorList>
    </citation>
    <scope>NUCLEOTIDE SEQUENCE</scope>
    <source>
        <strain evidence="2">LBG001</strain>
    </source>
</reference>
<dbReference type="SUPFAM" id="SSF52218">
    <property type="entry name" value="Flavoproteins"/>
    <property type="match status" value="1"/>
</dbReference>
<accession>A0ABY4C9W5</accession>
<evidence type="ECO:0000313" key="2">
    <source>
        <dbReference type="EMBL" id="UOF01579.1"/>
    </source>
</evidence>
<dbReference type="InterPro" id="IPR050712">
    <property type="entry name" value="NAD(P)H-dep_reductase"/>
</dbReference>
<gene>
    <name evidence="2" type="ORF">MNR06_01255</name>
</gene>
<organism evidence="2 3">
    <name type="scientific">Bdellovibrio reynosensis</name>
    <dbReference type="NCBI Taxonomy" id="2835041"/>
    <lineage>
        <taxon>Bacteria</taxon>
        <taxon>Pseudomonadati</taxon>
        <taxon>Bdellovibrionota</taxon>
        <taxon>Bdellovibrionia</taxon>
        <taxon>Bdellovibrionales</taxon>
        <taxon>Pseudobdellovibrionaceae</taxon>
        <taxon>Bdellovibrio</taxon>
    </lineage>
</organism>
<evidence type="ECO:0000259" key="1">
    <source>
        <dbReference type="Pfam" id="PF03358"/>
    </source>
</evidence>
<dbReference type="EMBL" id="CP093442">
    <property type="protein sequence ID" value="UOF01579.1"/>
    <property type="molecule type" value="Genomic_DNA"/>
</dbReference>
<proteinExistence type="predicted"/>
<dbReference type="Proteomes" id="UP000830116">
    <property type="component" value="Chromosome"/>
</dbReference>
<dbReference type="Pfam" id="PF03358">
    <property type="entry name" value="FMN_red"/>
    <property type="match status" value="1"/>
</dbReference>
<evidence type="ECO:0000313" key="3">
    <source>
        <dbReference type="Proteomes" id="UP000830116"/>
    </source>
</evidence>
<dbReference type="PANTHER" id="PTHR30543:SF21">
    <property type="entry name" value="NAD(P)H-DEPENDENT FMN REDUCTASE LOT6"/>
    <property type="match status" value="1"/>
</dbReference>
<dbReference type="InterPro" id="IPR029039">
    <property type="entry name" value="Flavoprotein-like_sf"/>
</dbReference>
<protein>
    <submittedName>
        <fullName evidence="2">NAD(P)H-dependent oxidoreductase</fullName>
    </submittedName>
</protein>
<dbReference type="Gene3D" id="3.40.50.360">
    <property type="match status" value="1"/>
</dbReference>
<dbReference type="RefSeq" id="WP_243538061.1">
    <property type="nucleotide sequence ID" value="NZ_CP093442.1"/>
</dbReference>
<dbReference type="PANTHER" id="PTHR30543">
    <property type="entry name" value="CHROMATE REDUCTASE"/>
    <property type="match status" value="1"/>
</dbReference>
<sequence>MAKYQVLAVVGGIAKESLNKKFYGAMKELAPKDFELATFDISTLPFFTQDMENDPPEIVQDFKELVKACDAVVFITPEYNRSFPGVLKNALDWPSRPYGQNLWKGKAAAVTGASTGSIGTFGAQHHLRQCLAYLDVDVMGQPELYFNASKAFDENGQIKNDAKKLVTQYWEAFEKHLEHLHIAENKKGNPKVPFQEHRAH</sequence>